<dbReference type="STRING" id="451379.A0A0N5AL44"/>
<dbReference type="WBParaSite" id="SMUV_0000524101-mRNA-1">
    <property type="protein sequence ID" value="SMUV_0000524101-mRNA-1"/>
    <property type="gene ID" value="SMUV_0000524101"/>
</dbReference>
<evidence type="ECO:0000313" key="8">
    <source>
        <dbReference type="Proteomes" id="UP000046393"/>
    </source>
</evidence>
<feature type="transmembrane region" description="Helical" evidence="6">
    <location>
        <begin position="193"/>
        <end position="212"/>
    </location>
</feature>
<evidence type="ECO:0000256" key="2">
    <source>
        <dbReference type="ARBA" id="ARBA00022448"/>
    </source>
</evidence>
<dbReference type="Gene3D" id="1.20.1740.10">
    <property type="entry name" value="Amino acid/polyamine transporter I"/>
    <property type="match status" value="1"/>
</dbReference>
<feature type="transmembrane region" description="Helical" evidence="6">
    <location>
        <begin position="34"/>
        <end position="56"/>
    </location>
</feature>
<keyword evidence="5 6" id="KW-0472">Membrane</keyword>
<evidence type="ECO:0000259" key="7">
    <source>
        <dbReference type="Pfam" id="PF13906"/>
    </source>
</evidence>
<feature type="transmembrane region" description="Helical" evidence="6">
    <location>
        <begin position="232"/>
        <end position="255"/>
    </location>
</feature>
<evidence type="ECO:0000313" key="9">
    <source>
        <dbReference type="WBParaSite" id="SMUV_0000524101-mRNA-1"/>
    </source>
</evidence>
<dbReference type="Pfam" id="PF13906">
    <property type="entry name" value="AA_permease_C"/>
    <property type="match status" value="1"/>
</dbReference>
<keyword evidence="2" id="KW-0813">Transport</keyword>
<keyword evidence="8" id="KW-1185">Reference proteome</keyword>
<feature type="transmembrane region" description="Helical" evidence="6">
    <location>
        <begin position="379"/>
        <end position="398"/>
    </location>
</feature>
<protein>
    <submittedName>
        <fullName evidence="9">AA_permease_C domain-containing protein</fullName>
    </submittedName>
</protein>
<name>A0A0N5AL44_9BILA</name>
<feature type="domain" description="Cationic amino acid transporter C-terminal" evidence="7">
    <location>
        <begin position="519"/>
        <end position="557"/>
    </location>
</feature>
<feature type="transmembrane region" description="Helical" evidence="6">
    <location>
        <begin position="62"/>
        <end position="82"/>
    </location>
</feature>
<keyword evidence="4 6" id="KW-1133">Transmembrane helix</keyword>
<dbReference type="InterPro" id="IPR002293">
    <property type="entry name" value="AA/rel_permease1"/>
</dbReference>
<proteinExistence type="predicted"/>
<dbReference type="Pfam" id="PF13520">
    <property type="entry name" value="AA_permease_2"/>
    <property type="match status" value="1"/>
</dbReference>
<dbReference type="FunFam" id="1.20.1740.10:FF:000010">
    <property type="entry name" value="probable cationic amino acid transporter"/>
    <property type="match status" value="1"/>
</dbReference>
<comment type="subcellular location">
    <subcellularLocation>
        <location evidence="1">Membrane</location>
        <topology evidence="1">Multi-pass membrane protein</topology>
    </subcellularLocation>
</comment>
<evidence type="ECO:0000256" key="1">
    <source>
        <dbReference type="ARBA" id="ARBA00004141"/>
    </source>
</evidence>
<accession>A0A0N5AL44</accession>
<feature type="transmembrane region" description="Helical" evidence="6">
    <location>
        <begin position="404"/>
        <end position="423"/>
    </location>
</feature>
<feature type="transmembrane region" description="Helical" evidence="6">
    <location>
        <begin position="460"/>
        <end position="480"/>
    </location>
</feature>
<keyword evidence="3 6" id="KW-0812">Transmembrane</keyword>
<dbReference type="PANTHER" id="PTHR43243">
    <property type="entry name" value="INNER MEMBRANE TRANSPORTER YGJI-RELATED"/>
    <property type="match status" value="1"/>
</dbReference>
<evidence type="ECO:0000256" key="4">
    <source>
        <dbReference type="ARBA" id="ARBA00022989"/>
    </source>
</evidence>
<feature type="transmembrane region" description="Helical" evidence="6">
    <location>
        <begin position="94"/>
        <end position="115"/>
    </location>
</feature>
<feature type="transmembrane region" description="Helical" evidence="6">
    <location>
        <begin position="160"/>
        <end position="181"/>
    </location>
</feature>
<sequence>MHFCELRRRFFRVKTVSSDPLETRLQRCLTTTDITLLGIGHMIGAGIYVLTGSVVLHSAGPSIILSFALAGIASLLAALCYAEFGSRFPKAGSAYTYAYIGVGELWAFIIGWNVVLEHMLGAAAIARAWSGYLRSLFGKYVPYKPHLVEEGLTFGNIKHFFWESLDFVAFSVIVVVGVFVALGSRTSTNVNSFFTVINMMVILFVTLYGFTFADFSYWKGVNESGEWNFMPFGWSGMFTGAASCFFAYIGFDGLATAGEESQTPARSIPLATFASMSFVTIAYILMSAALTLMVPYYMVGLFGIMLSTFVNPTAAFSEAFAQHGAIWAKYIVSIGAISGMATSLVGSLFALPRCVYAMAEDGLLFSVFAKISEKTQVPVNAMVVFGTATAIIALLFTIDTLVQFLSIGTLLAYTFVSACVIILRYRPTIDADDIAQAPGGQVRSWVPFDKWLKLAKPSELINVCVFVLISASSSIGLTLATGAASTLLGITLLVVSTVVSFIALGLMCLHHQNNEKLQFKVPFVPFVPALSMFINILLMLHLAPITWLRLLVWLLIGKSQL</sequence>
<dbReference type="Proteomes" id="UP000046393">
    <property type="component" value="Unplaced"/>
</dbReference>
<feature type="transmembrane region" description="Helical" evidence="6">
    <location>
        <begin position="530"/>
        <end position="556"/>
    </location>
</feature>
<evidence type="ECO:0000256" key="5">
    <source>
        <dbReference type="ARBA" id="ARBA00023136"/>
    </source>
</evidence>
<organism evidence="8 9">
    <name type="scientific">Syphacia muris</name>
    <dbReference type="NCBI Taxonomy" id="451379"/>
    <lineage>
        <taxon>Eukaryota</taxon>
        <taxon>Metazoa</taxon>
        <taxon>Ecdysozoa</taxon>
        <taxon>Nematoda</taxon>
        <taxon>Chromadorea</taxon>
        <taxon>Rhabditida</taxon>
        <taxon>Spirurina</taxon>
        <taxon>Oxyuridomorpha</taxon>
        <taxon>Oxyuroidea</taxon>
        <taxon>Oxyuridae</taxon>
        <taxon>Syphacia</taxon>
    </lineage>
</organism>
<dbReference type="PANTHER" id="PTHR43243:SF4">
    <property type="entry name" value="CATIONIC AMINO ACID TRANSPORTER 4"/>
    <property type="match status" value="1"/>
</dbReference>
<feature type="transmembrane region" description="Helical" evidence="6">
    <location>
        <begin position="486"/>
        <end position="509"/>
    </location>
</feature>
<evidence type="ECO:0000256" key="3">
    <source>
        <dbReference type="ARBA" id="ARBA00022692"/>
    </source>
</evidence>
<evidence type="ECO:0000256" key="6">
    <source>
        <dbReference type="SAM" id="Phobius"/>
    </source>
</evidence>
<reference evidence="9" key="1">
    <citation type="submission" date="2017-02" db="UniProtKB">
        <authorList>
            <consortium name="WormBaseParasite"/>
        </authorList>
    </citation>
    <scope>IDENTIFICATION</scope>
</reference>
<dbReference type="InterPro" id="IPR029485">
    <property type="entry name" value="CAT_C"/>
</dbReference>
<feature type="transmembrane region" description="Helical" evidence="6">
    <location>
        <begin position="327"/>
        <end position="349"/>
    </location>
</feature>
<dbReference type="GO" id="GO:0005886">
    <property type="term" value="C:plasma membrane"/>
    <property type="evidence" value="ECO:0007669"/>
    <property type="project" value="TreeGrafter"/>
</dbReference>
<dbReference type="AlphaFoldDB" id="A0A0N5AL44"/>
<dbReference type="GO" id="GO:0015171">
    <property type="term" value="F:amino acid transmembrane transporter activity"/>
    <property type="evidence" value="ECO:0007669"/>
    <property type="project" value="TreeGrafter"/>
</dbReference>